<evidence type="ECO:0000313" key="3">
    <source>
        <dbReference type="Proteomes" id="UP000183063"/>
    </source>
</evidence>
<protein>
    <submittedName>
        <fullName evidence="1">Uncharacterized protein</fullName>
    </submittedName>
</protein>
<keyword evidence="4" id="KW-1185">Reference proteome</keyword>
<dbReference type="AlphaFoldDB" id="A0A1H8X7D4"/>
<sequence>MKLRQTHSVTVAAAKSSISVATAYRGLSQIRTLNCVLTI</sequence>
<organism evidence="1 3">
    <name type="scientific">Rhizobium tibeticum</name>
    <dbReference type="NCBI Taxonomy" id="501024"/>
    <lineage>
        <taxon>Bacteria</taxon>
        <taxon>Pseudomonadati</taxon>
        <taxon>Pseudomonadota</taxon>
        <taxon>Alphaproteobacteria</taxon>
        <taxon>Hyphomicrobiales</taxon>
        <taxon>Rhizobiaceae</taxon>
        <taxon>Rhizobium/Agrobacterium group</taxon>
        <taxon>Rhizobium</taxon>
    </lineage>
</organism>
<name>A0A1H8X7D4_9HYPH</name>
<reference evidence="1" key="3">
    <citation type="submission" date="2016-10" db="EMBL/GenBank/DDBJ databases">
        <authorList>
            <person name="de Groot N.N."/>
        </authorList>
    </citation>
    <scope>NUCLEOTIDE SEQUENCE [LARGE SCALE GENOMIC DNA]</scope>
    <source>
        <strain evidence="1">CCBAU85039</strain>
    </source>
</reference>
<accession>A0A1H8X7D4</accession>
<dbReference type="EMBL" id="FOCV01000112">
    <property type="protein sequence ID" value="SEP35846.1"/>
    <property type="molecule type" value="Genomic_DNA"/>
</dbReference>
<reference evidence="2 4" key="2">
    <citation type="submission" date="2016-10" db="EMBL/GenBank/DDBJ databases">
        <authorList>
            <person name="Varghese N."/>
            <person name="Submissions S."/>
        </authorList>
    </citation>
    <scope>NUCLEOTIDE SEQUENCE [LARGE SCALE GENOMIC DNA]</scope>
    <source>
        <strain evidence="2 4">CGMCC 1.7071</strain>
    </source>
</reference>
<gene>
    <name evidence="1" type="ORF">RTCCBAU85039_6860</name>
    <name evidence="2" type="ORF">SAMN05216228_11122</name>
</gene>
<reference evidence="3" key="1">
    <citation type="submission" date="2016-10" db="EMBL/GenBank/DDBJ databases">
        <authorList>
            <person name="Wibberg D."/>
        </authorList>
    </citation>
    <scope>NUCLEOTIDE SEQUENCE [LARGE SCALE GENOMIC DNA]</scope>
</reference>
<dbReference type="EMBL" id="FNXB01000130">
    <property type="protein sequence ID" value="SEI22487.1"/>
    <property type="molecule type" value="Genomic_DNA"/>
</dbReference>
<proteinExistence type="predicted"/>
<dbReference type="Proteomes" id="UP000198939">
    <property type="component" value="Unassembled WGS sequence"/>
</dbReference>
<evidence type="ECO:0000313" key="4">
    <source>
        <dbReference type="Proteomes" id="UP000198939"/>
    </source>
</evidence>
<dbReference type="Proteomes" id="UP000183063">
    <property type="component" value="Unassembled WGS sequence"/>
</dbReference>
<evidence type="ECO:0000313" key="1">
    <source>
        <dbReference type="EMBL" id="SEI22487.1"/>
    </source>
</evidence>
<evidence type="ECO:0000313" key="2">
    <source>
        <dbReference type="EMBL" id="SEP35846.1"/>
    </source>
</evidence>